<dbReference type="SUPFAM" id="SSF51126">
    <property type="entry name" value="Pectin lyase-like"/>
    <property type="match status" value="1"/>
</dbReference>
<reference evidence="3 4" key="1">
    <citation type="submission" date="2019-12" db="EMBL/GenBank/DDBJ databases">
        <title>Mucilaginibacter sp. HME9299 genome sequencing and assembly.</title>
        <authorList>
            <person name="Kang H."/>
            <person name="Kim H."/>
            <person name="Joh K."/>
        </authorList>
    </citation>
    <scope>NUCLEOTIDE SEQUENCE [LARGE SCALE GENOMIC DNA]</scope>
    <source>
        <strain evidence="3 4">HME9299</strain>
    </source>
</reference>
<dbReference type="OrthoDB" id="9808066at2"/>
<gene>
    <name evidence="3" type="ORF">GO816_16440</name>
</gene>
<comment type="caution">
    <text evidence="3">The sequence shown here is derived from an EMBL/GenBank/DDBJ whole genome shotgun (WGS) entry which is preliminary data.</text>
</comment>
<evidence type="ECO:0000259" key="2">
    <source>
        <dbReference type="Pfam" id="PF13229"/>
    </source>
</evidence>
<dbReference type="SMART" id="SM00710">
    <property type="entry name" value="PbH1"/>
    <property type="match status" value="4"/>
</dbReference>
<dbReference type="PANTHER" id="PTHR36453:SF1">
    <property type="entry name" value="RIGHT HANDED BETA HELIX DOMAIN-CONTAINING PROTEIN"/>
    <property type="match status" value="1"/>
</dbReference>
<dbReference type="RefSeq" id="WP_157543044.1">
    <property type="nucleotide sequence ID" value="NZ_WQLA01000007.1"/>
</dbReference>
<feature type="domain" description="Right handed beta helix" evidence="2">
    <location>
        <begin position="390"/>
        <end position="552"/>
    </location>
</feature>
<dbReference type="PANTHER" id="PTHR36453">
    <property type="entry name" value="SECRETED PROTEIN-RELATED"/>
    <property type="match status" value="1"/>
</dbReference>
<dbReference type="EMBL" id="WQLA01000007">
    <property type="protein sequence ID" value="MVN92726.1"/>
    <property type="molecule type" value="Genomic_DNA"/>
</dbReference>
<proteinExistence type="predicted"/>
<feature type="chain" id="PRO_5026149621" evidence="1">
    <location>
        <begin position="33"/>
        <end position="763"/>
    </location>
</feature>
<dbReference type="Pfam" id="PF13229">
    <property type="entry name" value="Beta_helix"/>
    <property type="match status" value="1"/>
</dbReference>
<protein>
    <submittedName>
        <fullName evidence="3">Right-handed parallel beta-helix repeat-containing protein</fullName>
    </submittedName>
</protein>
<evidence type="ECO:0000256" key="1">
    <source>
        <dbReference type="SAM" id="SignalP"/>
    </source>
</evidence>
<sequence length="763" mass="85536">MNSITPFGYKLTLNLNLITVLCLLCLSEKTIAQPAAKKSQTVNLYVSKAGNDAWAGTLKAPFATLGKAQKAARQIVKSKHGVVIWIMGGTYSLTEPLMFNEEDSGTPHQPVIYRGYPNEEVTLSGLISISGDKWKPLSADALKRVHPKTNAADIKELDLTGLNLSHVKQFAPVNQFEDKWYIIDLFASNKRQPLSQWPNQNESIRNINDAGWVTCNGAKDNYTFYYANGGKPEDKDEVNEVDLDRTNRSERWSAMMANGHDLWLKGFWRVPWGPYTSKVKKLDVQQHTISFIEEPPGGMGSKYSEIANQSPLWRVGNGKEKWMALNLLEEIDTSGEWALDVKDNKIYYYPPAPLNKMQVSIADSDKPLLTLRGASNIQFQSINVSGTLSNGFEITNSHHIKIAGCNISNVGNTGIWVNGGDDVTIQSNNIFDTGGSGIEVQTTGNRKKLIATRSKLINNHIHHIARISFKEAIQLRECVGLTIAHNLIHDVPKSAVRTDLINNCVFEYNEVHNIALKEADNGAFYNYGGWSTYGNIFRYNFVHHVNRSNGFYCDDGDSGDMFYNNIVHDAIDAIKFGGGHDNIAHNNVFIKTKNQVIDDRGTSRNYKLGTAYEERLQDMEPFKEPWKSYGKIIQKQYGLRHSLWSDVLNPAWRPDLPNGCAMIDNIAIESGPFTKPEHGDVTITNNARLPLVKDALFRNYPGMDLRTGSKAILRTFPNLNKVFVSMGLIKDQYRLRVPTRKETGGLVNRAKAGDAWNEDQFVD</sequence>
<dbReference type="InterPro" id="IPR011050">
    <property type="entry name" value="Pectin_lyase_fold/virulence"/>
</dbReference>
<evidence type="ECO:0000313" key="4">
    <source>
        <dbReference type="Proteomes" id="UP000434850"/>
    </source>
</evidence>
<dbReference type="InterPro" id="IPR006626">
    <property type="entry name" value="PbH1"/>
</dbReference>
<dbReference type="Proteomes" id="UP000434850">
    <property type="component" value="Unassembled WGS sequence"/>
</dbReference>
<dbReference type="AlphaFoldDB" id="A0A6I4IGQ4"/>
<keyword evidence="4" id="KW-1185">Reference proteome</keyword>
<accession>A0A6I4IGQ4</accession>
<keyword evidence="1" id="KW-0732">Signal</keyword>
<evidence type="ECO:0000313" key="3">
    <source>
        <dbReference type="EMBL" id="MVN92726.1"/>
    </source>
</evidence>
<dbReference type="Gene3D" id="2.160.20.10">
    <property type="entry name" value="Single-stranded right-handed beta-helix, Pectin lyase-like"/>
    <property type="match status" value="2"/>
</dbReference>
<organism evidence="3 4">
    <name type="scientific">Mucilaginibacter aquatilis</name>
    <dbReference type="NCBI Taxonomy" id="1517760"/>
    <lineage>
        <taxon>Bacteria</taxon>
        <taxon>Pseudomonadati</taxon>
        <taxon>Bacteroidota</taxon>
        <taxon>Sphingobacteriia</taxon>
        <taxon>Sphingobacteriales</taxon>
        <taxon>Sphingobacteriaceae</taxon>
        <taxon>Mucilaginibacter</taxon>
    </lineage>
</organism>
<feature type="signal peptide" evidence="1">
    <location>
        <begin position="1"/>
        <end position="32"/>
    </location>
</feature>
<name>A0A6I4IGQ4_9SPHI</name>
<dbReference type="InterPro" id="IPR012334">
    <property type="entry name" value="Pectin_lyas_fold"/>
</dbReference>
<dbReference type="InterPro" id="IPR039448">
    <property type="entry name" value="Beta_helix"/>
</dbReference>